<keyword evidence="6" id="KW-0411">Iron-sulfur</keyword>
<organism evidence="9 10">
    <name type="scientific">Massilia agri</name>
    <dbReference type="NCBI Taxonomy" id="1886785"/>
    <lineage>
        <taxon>Bacteria</taxon>
        <taxon>Pseudomonadati</taxon>
        <taxon>Pseudomonadota</taxon>
        <taxon>Betaproteobacteria</taxon>
        <taxon>Burkholderiales</taxon>
        <taxon>Oxalobacteraceae</taxon>
        <taxon>Telluria group</taxon>
        <taxon>Massilia</taxon>
    </lineage>
</organism>
<dbReference type="PANTHER" id="PTHR47354:SF1">
    <property type="entry name" value="CARNITINE MONOOXYGENASE REDUCTASE SUBUNIT"/>
    <property type="match status" value="1"/>
</dbReference>
<dbReference type="PROSITE" id="PS51384">
    <property type="entry name" value="FAD_FR"/>
    <property type="match status" value="1"/>
</dbReference>
<dbReference type="EMBL" id="JANUHA010000013">
    <property type="protein sequence ID" value="MCS0598150.1"/>
    <property type="molecule type" value="Genomic_DNA"/>
</dbReference>
<dbReference type="PROSITE" id="PS51085">
    <property type="entry name" value="2FE2S_FER_2"/>
    <property type="match status" value="1"/>
</dbReference>
<dbReference type="InterPro" id="IPR017938">
    <property type="entry name" value="Riboflavin_synthase-like_b-brl"/>
</dbReference>
<dbReference type="InterPro" id="IPR050415">
    <property type="entry name" value="MRET"/>
</dbReference>
<feature type="domain" description="2Fe-2S ferredoxin-type" evidence="7">
    <location>
        <begin position="228"/>
        <end position="311"/>
    </location>
</feature>
<keyword evidence="4" id="KW-0560">Oxidoreductase</keyword>
<evidence type="ECO:0000256" key="3">
    <source>
        <dbReference type="ARBA" id="ARBA00022723"/>
    </source>
</evidence>
<evidence type="ECO:0000259" key="8">
    <source>
        <dbReference type="PROSITE" id="PS51384"/>
    </source>
</evidence>
<name>A0ABT2APH6_9BURK</name>
<keyword evidence="1" id="KW-0285">Flavoprotein</keyword>
<dbReference type="CDD" id="cd06185">
    <property type="entry name" value="PDR_like"/>
    <property type="match status" value="1"/>
</dbReference>
<evidence type="ECO:0000313" key="9">
    <source>
        <dbReference type="EMBL" id="MCS0598150.1"/>
    </source>
</evidence>
<evidence type="ECO:0000313" key="10">
    <source>
        <dbReference type="Proteomes" id="UP001206572"/>
    </source>
</evidence>
<protein>
    <submittedName>
        <fullName evidence="9">PDR/VanB family oxidoreductase</fullName>
    </submittedName>
</protein>
<dbReference type="InterPro" id="IPR036010">
    <property type="entry name" value="2Fe-2S_ferredoxin-like_sf"/>
</dbReference>
<dbReference type="RefSeq" id="WP_258829166.1">
    <property type="nucleotide sequence ID" value="NZ_JANUHA010000013.1"/>
</dbReference>
<dbReference type="Gene3D" id="2.40.30.10">
    <property type="entry name" value="Translation factors"/>
    <property type="match status" value="1"/>
</dbReference>
<evidence type="ECO:0000256" key="5">
    <source>
        <dbReference type="ARBA" id="ARBA00023004"/>
    </source>
</evidence>
<dbReference type="InterPro" id="IPR039261">
    <property type="entry name" value="FNR_nucleotide-bd"/>
</dbReference>
<keyword evidence="10" id="KW-1185">Reference proteome</keyword>
<dbReference type="Gene3D" id="3.10.20.30">
    <property type="match status" value="1"/>
</dbReference>
<evidence type="ECO:0000256" key="6">
    <source>
        <dbReference type="ARBA" id="ARBA00023014"/>
    </source>
</evidence>
<evidence type="ECO:0000256" key="2">
    <source>
        <dbReference type="ARBA" id="ARBA00022714"/>
    </source>
</evidence>
<dbReference type="PROSITE" id="PS00197">
    <property type="entry name" value="2FE2S_FER_1"/>
    <property type="match status" value="1"/>
</dbReference>
<evidence type="ECO:0000256" key="1">
    <source>
        <dbReference type="ARBA" id="ARBA00022630"/>
    </source>
</evidence>
<dbReference type="Pfam" id="PF00111">
    <property type="entry name" value="Fer2"/>
    <property type="match status" value="1"/>
</dbReference>
<dbReference type="InterPro" id="IPR006058">
    <property type="entry name" value="2Fe2S_fd_BS"/>
</dbReference>
<evidence type="ECO:0000259" key="7">
    <source>
        <dbReference type="PROSITE" id="PS51085"/>
    </source>
</evidence>
<dbReference type="Proteomes" id="UP001206572">
    <property type="component" value="Unassembled WGS sequence"/>
</dbReference>
<reference evidence="9 10" key="1">
    <citation type="submission" date="2022-08" db="EMBL/GenBank/DDBJ databases">
        <title>Reclassification of Massilia species as members of the genera Telluria, Duganella, Pseudoduganella, Mokoshia gen. nov. and Zemynaea gen. nov. using orthogonal and non-orthogonal genome-based approaches.</title>
        <authorList>
            <person name="Bowman J.P."/>
        </authorList>
    </citation>
    <scope>NUCLEOTIDE SEQUENCE [LARGE SCALE GENOMIC DNA]</scope>
    <source>
        <strain evidence="9 10">JCM 31661</strain>
    </source>
</reference>
<keyword evidence="2" id="KW-0001">2Fe-2S</keyword>
<comment type="caution">
    <text evidence="9">The sequence shown here is derived from an EMBL/GenBank/DDBJ whole genome shotgun (WGS) entry which is preliminary data.</text>
</comment>
<sequence length="311" mass="33260">MRYLIDAIIPHGPAVKEFRLAPLGGAALPPWQPGAHVELRFEARSGAGHANAYSVVGEVDGRLRIAVQREERGRGGSRVLHDEFAPGMELEVGAPRDSFRLHPGAVRTVLIAGGIGITPILPMARALDAAGADYALHYLAHDRERLVLAGDWQALGAGRVRTYATGVDGRPDLQALVGPWREGCELHACGPVALLEAIRAAATAQGWPQRHIRFESFGARAQAQDRPLRVHLLQSGMTLDVAPGASILDAMIDADVFVSYECKRGECGNCYAGVVSGAPLHRDVCLTPAQRAQGMTPCVSWAATPELELDL</sequence>
<dbReference type="PANTHER" id="PTHR47354">
    <property type="entry name" value="NADH OXIDOREDUCTASE HCR"/>
    <property type="match status" value="1"/>
</dbReference>
<gene>
    <name evidence="9" type="ORF">NX780_17510</name>
</gene>
<dbReference type="SUPFAM" id="SSF54292">
    <property type="entry name" value="2Fe-2S ferredoxin-like"/>
    <property type="match status" value="1"/>
</dbReference>
<feature type="domain" description="FAD-binding FR-type" evidence="8">
    <location>
        <begin position="1"/>
        <end position="102"/>
    </location>
</feature>
<dbReference type="InterPro" id="IPR012675">
    <property type="entry name" value="Beta-grasp_dom_sf"/>
</dbReference>
<accession>A0ABT2APH6</accession>
<dbReference type="CDD" id="cd00207">
    <property type="entry name" value="fer2"/>
    <property type="match status" value="1"/>
</dbReference>
<dbReference type="PRINTS" id="PR00409">
    <property type="entry name" value="PHDIOXRDTASE"/>
</dbReference>
<dbReference type="InterPro" id="IPR001041">
    <property type="entry name" value="2Fe-2S_ferredoxin-type"/>
</dbReference>
<keyword evidence="3" id="KW-0479">Metal-binding</keyword>
<dbReference type="InterPro" id="IPR017927">
    <property type="entry name" value="FAD-bd_FR_type"/>
</dbReference>
<evidence type="ECO:0000256" key="4">
    <source>
        <dbReference type="ARBA" id="ARBA00023002"/>
    </source>
</evidence>
<dbReference type="Gene3D" id="3.40.50.80">
    <property type="entry name" value="Nucleotide-binding domain of ferredoxin-NADP reductase (FNR) module"/>
    <property type="match status" value="1"/>
</dbReference>
<dbReference type="SUPFAM" id="SSF63380">
    <property type="entry name" value="Riboflavin synthase domain-like"/>
    <property type="match status" value="1"/>
</dbReference>
<dbReference type="SUPFAM" id="SSF52343">
    <property type="entry name" value="Ferredoxin reductase-like, C-terminal NADP-linked domain"/>
    <property type="match status" value="1"/>
</dbReference>
<keyword evidence="5" id="KW-0408">Iron</keyword>
<proteinExistence type="predicted"/>